<dbReference type="Gene3D" id="2.40.160.60">
    <property type="entry name" value="Outer membrane protein transport protein (OMPP1/FadL/TodX)"/>
    <property type="match status" value="1"/>
</dbReference>
<dbReference type="KEGG" id="fax:FUAX_02920"/>
<dbReference type="NCBIfam" id="NF033709">
    <property type="entry name" value="PorV_fam"/>
    <property type="match status" value="1"/>
</dbReference>
<proteinExistence type="predicted"/>
<evidence type="ECO:0000256" key="1">
    <source>
        <dbReference type="SAM" id="SignalP"/>
    </source>
</evidence>
<reference evidence="3 4" key="1">
    <citation type="submission" date="2021-12" db="EMBL/GenBank/DDBJ databases">
        <title>Genome sequencing of bacteria with rrn-lacking chromosome and rrn-plasmid.</title>
        <authorList>
            <person name="Anda M."/>
            <person name="Iwasaki W."/>
        </authorList>
    </citation>
    <scope>NUCLEOTIDE SEQUENCE [LARGE SCALE GENOMIC DNA]</scope>
    <source>
        <strain evidence="3 4">DSM 100852</strain>
    </source>
</reference>
<organism evidence="3 4">
    <name type="scientific">Fulvitalea axinellae</name>
    <dbReference type="NCBI Taxonomy" id="1182444"/>
    <lineage>
        <taxon>Bacteria</taxon>
        <taxon>Pseudomonadati</taxon>
        <taxon>Bacteroidota</taxon>
        <taxon>Cytophagia</taxon>
        <taxon>Cytophagales</taxon>
        <taxon>Persicobacteraceae</taxon>
        <taxon>Fulvitalea</taxon>
    </lineage>
</organism>
<evidence type="ECO:0000259" key="2">
    <source>
        <dbReference type="Pfam" id="PF19572"/>
    </source>
</evidence>
<sequence length="384" mass="41838">MVTRKFGLLVAGFMALASVGFSQSQGGGGQSVIGQDGGLNPITTSLPFLQISPDAQHAGMGDVGAATAPTANDTYFNAGRLAFNTSDIGVSVSYTPWLSKIIDDMFVAYLSGYKKVGDEQAFGLFMRYFELGKIQFTNDNAVITGEANPTEWTIGGTYSRKLTKNLGVGISARYIYSNVGDGVDDLEAASTASADIGLYYTKPLMAGGREDEFSFGVAINNIGGKVSYAQEEDENFIPTNLRLGTAYTMNFDPFNSLTMAVDFNKLLVPTPQEDGSHMDKSVISGMFGSFGDASFSEEVKEITIGGGLEYWYKQAFAARTGYFYEHEDKGARKYFTMGVGFRYQVFGMDFAYMIPTEKENPLAETLRFTLLFNFGKDKQESITE</sequence>
<dbReference type="InterPro" id="IPR047799">
    <property type="entry name" value="T9SS_OM_PorV"/>
</dbReference>
<dbReference type="Pfam" id="PF19572">
    <property type="entry name" value="PorV"/>
    <property type="match status" value="1"/>
</dbReference>
<dbReference type="RefSeq" id="WP_338393159.1">
    <property type="nucleotide sequence ID" value="NZ_AP025314.1"/>
</dbReference>
<gene>
    <name evidence="3" type="primary">porV</name>
    <name evidence="3" type="ORF">FUAX_02920</name>
</gene>
<dbReference type="Proteomes" id="UP001348817">
    <property type="component" value="Chromosome"/>
</dbReference>
<dbReference type="InterPro" id="IPR045741">
    <property type="entry name" value="PorV"/>
</dbReference>
<feature type="chain" id="PRO_5043616908" description="Type IX secretion system protein PorV domain-containing protein" evidence="1">
    <location>
        <begin position="25"/>
        <end position="384"/>
    </location>
</feature>
<name>A0AAU9D6R6_9BACT</name>
<feature type="signal peptide" evidence="1">
    <location>
        <begin position="1"/>
        <end position="24"/>
    </location>
</feature>
<feature type="domain" description="Type IX secretion system protein PorV" evidence="2">
    <location>
        <begin position="40"/>
        <end position="272"/>
    </location>
</feature>
<keyword evidence="4" id="KW-1185">Reference proteome</keyword>
<dbReference type="NCBIfam" id="NF033710">
    <property type="entry name" value="T9SS_OM_PorV"/>
    <property type="match status" value="1"/>
</dbReference>
<keyword evidence="1" id="KW-0732">Signal</keyword>
<dbReference type="EMBL" id="AP025314">
    <property type="protein sequence ID" value="BDD07860.1"/>
    <property type="molecule type" value="Genomic_DNA"/>
</dbReference>
<protein>
    <recommendedName>
        <fullName evidence="2">Type IX secretion system protein PorV domain-containing protein</fullName>
    </recommendedName>
</protein>
<evidence type="ECO:0000313" key="4">
    <source>
        <dbReference type="Proteomes" id="UP001348817"/>
    </source>
</evidence>
<dbReference type="AlphaFoldDB" id="A0AAU9D6R6"/>
<evidence type="ECO:0000313" key="3">
    <source>
        <dbReference type="EMBL" id="BDD07860.1"/>
    </source>
</evidence>
<accession>A0AAU9D6R6</accession>